<dbReference type="AlphaFoldDB" id="A0A078MUN5"/>
<dbReference type="PATRIC" id="fig|1461584.3.peg.1860"/>
<proteinExistence type="predicted"/>
<dbReference type="EMBL" id="LN483071">
    <property type="protein sequence ID" value="CEA08531.1"/>
    <property type="molecule type" value="Genomic_DNA"/>
</dbReference>
<dbReference type="GO" id="GO:0016787">
    <property type="term" value="F:hydrolase activity"/>
    <property type="evidence" value="ECO:0007669"/>
    <property type="project" value="UniProtKB-KW"/>
</dbReference>
<feature type="region of interest" description="Disordered" evidence="1">
    <location>
        <begin position="274"/>
        <end position="301"/>
    </location>
</feature>
<dbReference type="Gene3D" id="1.10.4080.10">
    <property type="entry name" value="ADP-ribosylation/Crystallin J1"/>
    <property type="match status" value="1"/>
</dbReference>
<evidence type="ECO:0000313" key="2">
    <source>
        <dbReference type="EMBL" id="CEA08531.1"/>
    </source>
</evidence>
<dbReference type="InterPro" id="IPR036705">
    <property type="entry name" value="Ribosyl_crysJ1_sf"/>
</dbReference>
<gene>
    <name evidence="2" type="ORF">BN1051_01885</name>
</gene>
<dbReference type="InterPro" id="IPR005502">
    <property type="entry name" value="Ribosyl_crysJ1"/>
</dbReference>
<dbReference type="SUPFAM" id="SSF101478">
    <property type="entry name" value="ADP-ribosylglycohydrolase"/>
    <property type="match status" value="1"/>
</dbReference>
<reference evidence="2" key="1">
    <citation type="submission" date="2014-07" db="EMBL/GenBank/DDBJ databases">
        <authorList>
            <person name="Urmite Genomes Urmite Genomes"/>
        </authorList>
    </citation>
    <scope>NUCLEOTIDE SEQUENCE</scope>
    <source>
        <strain evidence="2">11W110_air</strain>
    </source>
</reference>
<accession>A0A078MUN5</accession>
<sequence length="368" mass="35954">MTSLPHPAPDSAVPSAAARIRGCLAGLLAADSQLRQDPASAARPADEAELALYTVDGLVEALQWANDGVSADETACLWLAYLRWARLRGLPVDDGAPAAPARPLDRLLAGTGAAARPDAPAGRALILSDMGTTGRPVNPAADDDGALLRSVPAGLIPYIPEEAAARIALNGAALTHGHPLAWHAAAALAAVVHALAEGRAPQAAVSAGVGVAVSAPVPELARALASAEAEGAAGRLPVPAPAGAGDGSGRRADVVLAAAVQAVLAVAAGAQLPDAQLPDDQPADEEQNQPVGSSSAVRPAGPAATSYRSAVRAAAAAGGPVAGAAAGALIGTWLGDEAVPAVSAAEPAAALDLVAADLIRVTGSAAEG</sequence>
<dbReference type="Pfam" id="PF03747">
    <property type="entry name" value="ADP_ribosyl_GH"/>
    <property type="match status" value="1"/>
</dbReference>
<name>A0A078MUN5_9MICC</name>
<evidence type="ECO:0000256" key="1">
    <source>
        <dbReference type="SAM" id="MobiDB-lite"/>
    </source>
</evidence>
<keyword evidence="2" id="KW-0378">Hydrolase</keyword>
<protein>
    <submittedName>
        <fullName evidence="2">ADP-ribosylglycohydrolase</fullName>
    </submittedName>
</protein>
<organism evidence="2">
    <name type="scientific">Arthrobacter saudimassiliensis</name>
    <dbReference type="NCBI Taxonomy" id="1461584"/>
    <lineage>
        <taxon>Bacteria</taxon>
        <taxon>Bacillati</taxon>
        <taxon>Actinomycetota</taxon>
        <taxon>Actinomycetes</taxon>
        <taxon>Micrococcales</taxon>
        <taxon>Micrococcaceae</taxon>
        <taxon>Arthrobacter</taxon>
    </lineage>
</organism>